<dbReference type="FunFam" id="1.10.8.10:FF:000067">
    <property type="entry name" value="E3 ubiquitin-protein ligase UPL1"/>
    <property type="match status" value="1"/>
</dbReference>
<dbReference type="Pfam" id="PF00632">
    <property type="entry name" value="HECT"/>
    <property type="match status" value="1"/>
</dbReference>
<sequence length="3731" mass="408274">MKLKRRRALEVPSKIKTFINQVTSTPLENIEEPLKSFYWEFDKGDFHHWVDLFNHFDTFFEKHIKPRKDLQLEDNYLESDPPFPRDAVLQILRVIRVILENCTNKHFYSSYEHHLSSLLASTDADVVEACLQTLAAFLKKPTGKYIIRDASLNSRLFSFAQGWGGKEEGLGLVSCAFQNGSDPIAFELGSTLHFEFYAVNESSNETTATERGLQTIHMPDVNARNEPDLELLNMLVVEYKVPHSLRFSLLTRLRFARAFSSLVARQQYTCIRLYAFVVLVQACSDTDDLVSFFNAEPEFINELVTILSIEDAVPEKIRILSLLSLVALCQDRSRQPNVLTAVTSGGHRGILSSLMQKAIGSVVNNSSKWSVVFAEALLSLVSVLVSSSSGCSAMREAGFIPTLLPLLKDTDPQHLHLVSESVHVLESFMDYSNPAAALFRDLGGLDDTISRLMVEVSYVENSSKQHNTSGDLDRSECGGSQVVSNTTAGLDSMQPLYSEALVSYHRRLLMKSLLRAISLGTYAPGTTARMYGTEESLLPHCLCIIFKRAKYFGGGVFSLAATVMSDLIHKEPTCFPILEAAGLLSAFMDSIMDGVLCSAEAITCIPQCLDALCLNNNGLQAVTERNALRSFVKVFTSKLYLRALAAETLGSLASGLDELMRHTSSLRGPGVDMLIEILSNIAKIGSGIEPTSVSTDSPSCSQHVPMETESESRDVVSMDDRDASTPESCEQSTELAPDASSTNFESFLPDCISNVARLLETILQNSDTCRIFVEKKGIECVLQLFSLPLMPLSVSLGQSIAISFKNFSPQYSASLARAVCSFLREHLKSAEELLASIKVCQLAQVEFSKRVKILRCFSTLEGILSLSNSLLKGTTSIVTELGSADADVLNDLGRTYREILWQVSLCCELKVEEKRTAELEPENADTGPSNAAGRESDDDANIQSIRYRNPLSSRNSSHSQWGVGRDFISVVRSSEGFSRRSRHSLARLHGSRTGRHFEALQIDSEAGASSAETPSVGMKKKSPEMLAIDNLNKLASTMRSFFTALVKGFTSPNRRRTDSGSFSAASKTIGTALAKVFLEALGFSGHSNSAGVDISLSVKCRYLGKVVDDMMALTFDGRRRSCYPAMINKLYVHGTFKELLTTFEATSQLLWTVPCAISASGSDHEKSGEGNKLSHSSWLLGTLQSHCRELEYFVNSGVLLSSNSTSQAQLLVQPVAVGLSIGLFPVPSDPEAFVRMLQSQVLDVILPVLNHPMFPNCSPDFITSIISLITHIYNGVGDVKQNRSGLSGPVNQRFMPPPPDEATIATIVEMGFSRARAEEALRRVETNSVEMAMEWLFSHAEDPVQEDDELARALALSLGNSTETPKVDGDKSVDVLTDEGQSKLPPADNVLAVAMKLFQGSDSMAFPLTNLLGTLCSRNKGEERSIVISYLVQQLKLCLLDFSNDSCALGMISHTLALLLSEDESNREIAAQNGVVLVVTDILMNFMSRAEVSNELLVPKCISALLLILDNLVQSRPKISGGVDEGTLPGSLSGPILNQAPSEAIEDTLISADVDKDDSAFEKVFGKPTGYLTPEESYKVLIIACDLIKRHAPSMIMQAVLQLCARLTKSHALAVQFLESGGMVALFGLPRSCFFPGYDTLASTIVRHLIEDPHTLQIAMEVEIRQTLSGSRHAGRISARTFLTSMAPVISRDPGVFMKAVAAVCQVESSGGRCTVVLSKDKDKEKLKISGTETGVPTNECVRIAEHKAHDGVNKYSKGHKKVSANLSQVIDFLLEVVLTYPSYVGKDDGHPSAMEVEEPNKKMKGKSKVDEKVKVGSDSLSEKSATLAKVAFVLKLLSDILLMYVPVVGVILRRDLEICQQRGSSNFECPGQGGIVHHVLHCLLPLSMDKSAGPDEWRDKLSEKASWFLVVLAGRSSEGRRRVANELVKALSLFINVESNSSSSSLLPDKKVLAYVDLVYSILSKNASSGNLPGSGCSPDIAKSMIDGGIVHCLSSILQVIDLDHPDAPKVVNLILKSLESLTRAANVSEQVLKVDALNKKKVNDSNGRSVGPTTNRELQSTENRSSQHGLSSNAGSEAQPPDISVNNGDQNTNLNEVSEEDMRIEEDPANGTPLDLGVDYMREDMEETSALPNAEQIEMAFHVDNRVDDDMNEEEDDMGDDGEEEDEDDGEDEDEDIGGDGAGLMSLADTDVEDHDDTGLGDEYNDDMVDEEDEDFHENSVIEVRWREALDGLDHLQVLGQPGTGGGLIDVSAEAFEGVNVDDFFGIRRSFGFERRRQANRVTVERLVTEGNGLQHPLLSRPANSGDTVSIWSSAGNSSRESEGLSAGNLDLAQIYMFDAPALSYDNAPTNLFGDRLGGSAPPQLADFPVGLESLLGSGRRGPGDGRWTDDGQPQGHGQAAAIAQAVEEQFVSQLSSNNPPENTAERLVPNVGLSERQDGGDTILATDNQRTLGVDSTDAQLNDNCLTNSEHQDDEPIEPSQDNAAERAGEGQEAGEGMGSEIGNDSMETGDVNTVERENLDGLANRCTVPSQGEGCNRSPGPCIEHSSNASLVFGSDIPCSGDFHASVPESSGVDTNVTQVERDETGSRLPLSEINLEEPSPQQNNLVVQEADQVGGSSLNNEASNNANGIDPTFLEALPEDLRAEVLASQQVRPAPAPAPTYAPPSVENIDPEFLAALPPDIQAEVLAQQRAQMIAQQSEGQPVDMDNASIIATFPADLREEVLLTSSEALLSALPSPLLAEAQMLRDRAMSHYHARSLFGGSQRLNRGNRLGFDRQTAMDRGVGVTIGRRAASVAENLKLNELEGEPLLDANGLKALIRLLRLAQPLGKGLLQRLLLNLCSHSDTRAILVQLLLNMIKPETLGVIGEVTSMNTQRLFGCQSDVVYGRSQLCDGVPPLVLRRVLEILTYLATNHSGVSSLLFHFEGSNIPEFACIGHLEDKNGKGKNKIVGGQSLFESSLEGDIPLIVLLRLLSEPLFLRSVGHLEQVMGLLQVVVYAAASKVDIHADAEETTPQTEAPSGNETSSNTKMDPHASGAEFNLLDQSSSAMNSKSDSQRTIKTYDIFLLMPQSDLHNLCGLLGHEGLSDKVYTLAGDVLRKLASVAPAHRKFFILEISELAEKLSNSAVNELITLRNSHMMGLSAGSMAGAAVLRVLQILSSLTSIGSDKDKDRVVDEEQEEHATMWKLNVSLEPLWKELSECISTMESELSQSSHSSILSSNNIAEQIQGSSPASSPLPPGTQRLLPFIEGFFVLCEKLQANNSILQQDQFNVTAREVKESVGTSVTLSTKCLDSFRKLDGSVTFVRFTEKHRRLLNAFIRQNPGLLEKSLTMMLKAPRLIDFDNKRAYFRSRIRQQHDQHLSGPVRISVRRAYILEDSYNQLRMRPSQDLKGRLNVHFQGEEGIDAGGLTREWYQVLSRVVFDKGALLFTTVGNNATFQPNPNSVYQTEHLSYFRFVGRVVAKALFDGQLLDVYFTRSFYKHILGVKVTYHDIEAVDPDYFKNLKWMLENDVSDIPDLTFSMDADEEKHILYEKTEVTDYELKPGGRNIRVTEETKHEYVDLVADHILTNTIRPQINSFLEGFNELVPREFISIFNDKELELLISGLPEIDLADLKANTEYTGYTTASNVAKWFWEVVEGFNKEDMARFLQFVTGTSKVPLEGFKALQGISGPQKFQIHKAYGAPERLPSAHTCFNQLDLPEYSTKEQLQERMLLAIHEASEGFGFG</sequence>
<dbReference type="FunFam" id="3.30.2160.10:FF:000001">
    <property type="entry name" value="E3 ubiquitin-protein ligase NEDD4-like"/>
    <property type="match status" value="1"/>
</dbReference>
<feature type="compositionally biased region" description="Polar residues" evidence="8">
    <location>
        <begin position="3016"/>
        <end position="3033"/>
    </location>
</feature>
<dbReference type="InterPro" id="IPR003903">
    <property type="entry name" value="UIM_dom"/>
</dbReference>
<evidence type="ECO:0000256" key="7">
    <source>
        <dbReference type="PROSITE-ProRule" id="PRU00104"/>
    </source>
</evidence>
<evidence type="ECO:0000256" key="4">
    <source>
        <dbReference type="ARBA" id="ARBA00022679"/>
    </source>
</evidence>
<evidence type="ECO:0000256" key="8">
    <source>
        <dbReference type="SAM" id="MobiDB-lite"/>
    </source>
</evidence>
<feature type="compositionally biased region" description="Polar residues" evidence="8">
    <location>
        <begin position="2460"/>
        <end position="2472"/>
    </location>
</feature>
<feature type="region of interest" description="Disordered" evidence="8">
    <location>
        <begin position="2044"/>
        <end position="2095"/>
    </location>
</feature>
<feature type="compositionally biased region" description="Basic and acidic residues" evidence="8">
    <location>
        <begin position="710"/>
        <end position="724"/>
    </location>
</feature>
<dbReference type="SUPFAM" id="SSF56204">
    <property type="entry name" value="Hect, E3 ligase catalytic domain"/>
    <property type="match status" value="1"/>
</dbReference>
<feature type="region of interest" description="Disordered" evidence="8">
    <location>
        <begin position="2450"/>
        <end position="2512"/>
    </location>
</feature>
<dbReference type="InterPro" id="IPR011989">
    <property type="entry name" value="ARM-like"/>
</dbReference>
<comment type="similarity">
    <text evidence="6">Belongs to the UPL family. TOM1/PTR1 subfamily.</text>
</comment>
<keyword evidence="11" id="KW-0012">Acyltransferase</keyword>
<evidence type="ECO:0000256" key="3">
    <source>
        <dbReference type="ARBA" id="ARBA00012485"/>
    </source>
</evidence>
<dbReference type="InterPro" id="IPR016024">
    <property type="entry name" value="ARM-type_fold"/>
</dbReference>
<dbReference type="InterPro" id="IPR000569">
    <property type="entry name" value="HECT_dom"/>
</dbReference>
<dbReference type="FunFam" id="3.30.2410.10:FF:000010">
    <property type="entry name" value="E3 ubiquitin-protein ligase UPL1"/>
    <property type="match status" value="1"/>
</dbReference>
<comment type="catalytic activity">
    <reaction evidence="1">
        <text>S-ubiquitinyl-[E2 ubiquitin-conjugating enzyme]-L-cysteine + [acceptor protein]-L-lysine = [E2 ubiquitin-conjugating enzyme]-L-cysteine + N(6)-ubiquitinyl-[acceptor protein]-L-lysine.</text>
        <dbReference type="EC" id="2.3.2.26"/>
    </reaction>
</comment>
<reference evidence="12" key="1">
    <citation type="journal article" date="2024" name="IScience">
        <title>Strigolactones Initiate the Formation of Haustorium-like Structures in Castilleja.</title>
        <authorList>
            <person name="Buerger M."/>
            <person name="Peterson D."/>
            <person name="Chory J."/>
        </authorList>
    </citation>
    <scope>NUCLEOTIDE SEQUENCE [LARGE SCALE GENOMIC DNA]</scope>
</reference>
<dbReference type="SUPFAM" id="SSF46934">
    <property type="entry name" value="UBA-like"/>
    <property type="match status" value="1"/>
</dbReference>
<dbReference type="Gene3D" id="3.30.2410.10">
    <property type="entry name" value="Hect, E3 ligase catalytic domain"/>
    <property type="match status" value="1"/>
</dbReference>
<dbReference type="InterPro" id="IPR035983">
    <property type="entry name" value="Hect_E3_ubiquitin_ligase"/>
</dbReference>
<dbReference type="InterPro" id="IPR010314">
    <property type="entry name" value="E3_Ub_ligase_DUF913"/>
</dbReference>
<feature type="compositionally biased region" description="Acidic residues" evidence="8">
    <location>
        <begin position="2152"/>
        <end position="2180"/>
    </location>
</feature>
<dbReference type="Proteomes" id="UP001632038">
    <property type="component" value="Unassembled WGS sequence"/>
</dbReference>
<evidence type="ECO:0000259" key="10">
    <source>
        <dbReference type="PROSITE" id="PS50237"/>
    </source>
</evidence>
<dbReference type="Gene3D" id="6.10.250.1630">
    <property type="match status" value="1"/>
</dbReference>
<proteinExistence type="inferred from homology"/>
<accession>A0ABD3DLX4</accession>
<dbReference type="Gene3D" id="3.30.2160.10">
    <property type="entry name" value="Hect, E3 ligase catalytic domain"/>
    <property type="match status" value="1"/>
</dbReference>
<evidence type="ECO:0000256" key="5">
    <source>
        <dbReference type="ARBA" id="ARBA00022786"/>
    </source>
</evidence>
<evidence type="ECO:0000256" key="6">
    <source>
        <dbReference type="ARBA" id="ARBA00034494"/>
    </source>
</evidence>
<dbReference type="Gene3D" id="1.10.8.10">
    <property type="entry name" value="DNA helicase RuvA subunit, C-terminal domain"/>
    <property type="match status" value="1"/>
</dbReference>
<dbReference type="InterPro" id="IPR015940">
    <property type="entry name" value="UBA"/>
</dbReference>
<dbReference type="Pfam" id="PF14377">
    <property type="entry name" value="UBM"/>
    <property type="match status" value="3"/>
</dbReference>
<dbReference type="PROSITE" id="PS50030">
    <property type="entry name" value="UBA"/>
    <property type="match status" value="1"/>
</dbReference>
<keyword evidence="4 11" id="KW-0808">Transferase</keyword>
<dbReference type="SMART" id="SM00165">
    <property type="entry name" value="UBA"/>
    <property type="match status" value="1"/>
</dbReference>
<keyword evidence="5 7" id="KW-0833">Ubl conjugation pathway</keyword>
<evidence type="ECO:0000256" key="2">
    <source>
        <dbReference type="ARBA" id="ARBA00004906"/>
    </source>
</evidence>
<feature type="compositionally biased region" description="Polar residues" evidence="8">
    <location>
        <begin position="2046"/>
        <end position="2078"/>
    </location>
</feature>
<dbReference type="InterPro" id="IPR025527">
    <property type="entry name" value="HUWE1/Rev1_UBM"/>
</dbReference>
<dbReference type="SMART" id="SM00119">
    <property type="entry name" value="HECTc"/>
    <property type="match status" value="1"/>
</dbReference>
<feature type="region of interest" description="Disordered" evidence="8">
    <location>
        <begin position="1790"/>
        <end position="1811"/>
    </location>
</feature>
<dbReference type="PANTHER" id="PTHR11254:SF67">
    <property type="entry name" value="E3 UBIQUITIN-PROTEIN LIGASE HUWE1"/>
    <property type="match status" value="1"/>
</dbReference>
<dbReference type="Gene3D" id="3.90.1750.10">
    <property type="entry name" value="Hect, E3 ligase catalytic domains"/>
    <property type="match status" value="1"/>
</dbReference>
<feature type="region of interest" description="Disordered" evidence="8">
    <location>
        <begin position="2380"/>
        <end position="2399"/>
    </location>
</feature>
<dbReference type="SUPFAM" id="SSF48371">
    <property type="entry name" value="ARM repeat"/>
    <property type="match status" value="2"/>
</dbReference>
<dbReference type="Gene3D" id="1.25.10.10">
    <property type="entry name" value="Leucine-rich Repeat Variant"/>
    <property type="match status" value="1"/>
</dbReference>
<gene>
    <name evidence="11" type="primary">UPL1</name>
    <name evidence="11" type="ORF">CASFOL_014096</name>
</gene>
<dbReference type="EC" id="2.3.2.26" evidence="3"/>
<feature type="active site" description="Glycyl thioester intermediate" evidence="7">
    <location>
        <position position="3698"/>
    </location>
</feature>
<evidence type="ECO:0000313" key="11">
    <source>
        <dbReference type="EMBL" id="KAL3643281.1"/>
    </source>
</evidence>
<feature type="region of interest" description="Disordered" evidence="8">
    <location>
        <begin position="3013"/>
        <end position="3039"/>
    </location>
</feature>
<feature type="domain" description="HECT" evidence="10">
    <location>
        <begin position="3390"/>
        <end position="3731"/>
    </location>
</feature>
<dbReference type="EMBL" id="JAVIJP010000016">
    <property type="protein sequence ID" value="KAL3643281.1"/>
    <property type="molecule type" value="Genomic_DNA"/>
</dbReference>
<dbReference type="Pfam" id="PF22562">
    <property type="entry name" value="UBA_7"/>
    <property type="match status" value="1"/>
</dbReference>
<dbReference type="CDD" id="cd14327">
    <property type="entry name" value="UBA_atUPL1_2_like"/>
    <property type="match status" value="1"/>
</dbReference>
<dbReference type="Pfam" id="PF06025">
    <property type="entry name" value="DUF913"/>
    <property type="match status" value="1"/>
</dbReference>
<dbReference type="PROSITE" id="PS50330">
    <property type="entry name" value="UIM"/>
    <property type="match status" value="1"/>
</dbReference>
<evidence type="ECO:0000313" key="12">
    <source>
        <dbReference type="Proteomes" id="UP001632038"/>
    </source>
</evidence>
<name>A0ABD3DLX4_9LAMI</name>
<evidence type="ECO:0000256" key="1">
    <source>
        <dbReference type="ARBA" id="ARBA00000885"/>
    </source>
</evidence>
<feature type="compositionally biased region" description="Acidic residues" evidence="8">
    <location>
        <begin position="2192"/>
        <end position="2209"/>
    </location>
</feature>
<feature type="region of interest" description="Disordered" evidence="8">
    <location>
        <begin position="917"/>
        <end position="941"/>
    </location>
</feature>
<keyword evidence="12" id="KW-1185">Reference proteome</keyword>
<feature type="region of interest" description="Disordered" evidence="8">
    <location>
        <begin position="2146"/>
        <end position="2209"/>
    </location>
</feature>
<feature type="domain" description="UBA" evidence="9">
    <location>
        <begin position="1298"/>
        <end position="1339"/>
    </location>
</feature>
<comment type="caution">
    <text evidence="11">The sequence shown here is derived from an EMBL/GenBank/DDBJ whole genome shotgun (WGS) entry which is preliminary data.</text>
</comment>
<organism evidence="11 12">
    <name type="scientific">Castilleja foliolosa</name>
    <dbReference type="NCBI Taxonomy" id="1961234"/>
    <lineage>
        <taxon>Eukaryota</taxon>
        <taxon>Viridiplantae</taxon>
        <taxon>Streptophyta</taxon>
        <taxon>Embryophyta</taxon>
        <taxon>Tracheophyta</taxon>
        <taxon>Spermatophyta</taxon>
        <taxon>Magnoliopsida</taxon>
        <taxon>eudicotyledons</taxon>
        <taxon>Gunneridae</taxon>
        <taxon>Pentapetalae</taxon>
        <taxon>asterids</taxon>
        <taxon>lamiids</taxon>
        <taxon>Lamiales</taxon>
        <taxon>Orobanchaceae</taxon>
        <taxon>Pedicularideae</taxon>
        <taxon>Castillejinae</taxon>
        <taxon>Castilleja</taxon>
    </lineage>
</organism>
<feature type="compositionally biased region" description="Polar residues" evidence="8">
    <location>
        <begin position="2086"/>
        <end position="2095"/>
    </location>
</feature>
<dbReference type="CDD" id="cd00078">
    <property type="entry name" value="HECTc"/>
    <property type="match status" value="1"/>
</dbReference>
<feature type="compositionally biased region" description="Polar residues" evidence="8">
    <location>
        <begin position="725"/>
        <end position="740"/>
    </location>
</feature>
<dbReference type="Pfam" id="PF06012">
    <property type="entry name" value="DUF908"/>
    <property type="match status" value="1"/>
</dbReference>
<dbReference type="InterPro" id="IPR050409">
    <property type="entry name" value="E3_ubiq-protein_ligase"/>
</dbReference>
<evidence type="ECO:0000259" key="9">
    <source>
        <dbReference type="PROSITE" id="PS50030"/>
    </source>
</evidence>
<dbReference type="GO" id="GO:0061630">
    <property type="term" value="F:ubiquitin protein ligase activity"/>
    <property type="evidence" value="ECO:0007669"/>
    <property type="project" value="UniProtKB-EC"/>
</dbReference>
<dbReference type="PROSITE" id="PS50237">
    <property type="entry name" value="HECT"/>
    <property type="match status" value="1"/>
</dbReference>
<dbReference type="InterPro" id="IPR009060">
    <property type="entry name" value="UBA-like_sf"/>
</dbReference>
<dbReference type="FunFam" id="3.90.1750.10:FF:000003">
    <property type="entry name" value="E3 ubiquitin-protein ligase UPL1"/>
    <property type="match status" value="1"/>
</dbReference>
<feature type="compositionally biased region" description="Polar residues" evidence="8">
    <location>
        <begin position="689"/>
        <end position="702"/>
    </location>
</feature>
<feature type="region of interest" description="Disordered" evidence="8">
    <location>
        <begin position="689"/>
        <end position="740"/>
    </location>
</feature>
<dbReference type="PANTHER" id="PTHR11254">
    <property type="entry name" value="HECT DOMAIN UBIQUITIN-PROTEIN LIGASE"/>
    <property type="match status" value="1"/>
</dbReference>
<dbReference type="InterPro" id="IPR010309">
    <property type="entry name" value="E3_Ub_ligase_DUF908"/>
</dbReference>
<protein>
    <recommendedName>
        <fullName evidence="3">HECT-type E3 ubiquitin transferase</fullName>
        <ecNumber evidence="3">2.3.2.26</ecNumber>
    </recommendedName>
</protein>
<comment type="pathway">
    <text evidence="2">Protein modification; protein ubiquitination.</text>
</comment>